<dbReference type="PANTHER" id="PTHR30238">
    <property type="entry name" value="MEMBRANE BOUND PREDICTED REDOX MODULATOR"/>
    <property type="match status" value="1"/>
</dbReference>
<evidence type="ECO:0000256" key="2">
    <source>
        <dbReference type="ARBA" id="ARBA00007511"/>
    </source>
</evidence>
<keyword evidence="9" id="KW-1185">Reference proteome</keyword>
<evidence type="ECO:0000256" key="4">
    <source>
        <dbReference type="ARBA" id="ARBA00022989"/>
    </source>
</evidence>
<feature type="compositionally biased region" description="Low complexity" evidence="6">
    <location>
        <begin position="339"/>
        <end position="351"/>
    </location>
</feature>
<feature type="transmembrane region" description="Helical" evidence="7">
    <location>
        <begin position="47"/>
        <end position="66"/>
    </location>
</feature>
<accession>A0A2T0PPX1</accession>
<keyword evidence="3 7" id="KW-0812">Transmembrane</keyword>
<reference evidence="8 9" key="1">
    <citation type="submission" date="2018-03" db="EMBL/GenBank/DDBJ databases">
        <title>Genomic Encyclopedia of Archaeal and Bacterial Type Strains, Phase II (KMG-II): from individual species to whole genera.</title>
        <authorList>
            <person name="Goeker M."/>
        </authorList>
    </citation>
    <scope>NUCLEOTIDE SEQUENCE [LARGE SCALE GENOMIC DNA]</scope>
    <source>
        <strain evidence="8 9">DSM 45601</strain>
    </source>
</reference>
<comment type="subcellular location">
    <subcellularLocation>
        <location evidence="1">Membrane</location>
        <topology evidence="1">Multi-pass membrane protein</topology>
    </subcellularLocation>
</comment>
<evidence type="ECO:0000256" key="5">
    <source>
        <dbReference type="ARBA" id="ARBA00023136"/>
    </source>
</evidence>
<gene>
    <name evidence="8" type="ORF">CLV72_11523</name>
</gene>
<evidence type="ECO:0000256" key="3">
    <source>
        <dbReference type="ARBA" id="ARBA00022692"/>
    </source>
</evidence>
<dbReference type="AlphaFoldDB" id="A0A2T0PPX1"/>
<feature type="transmembrane region" description="Helical" evidence="7">
    <location>
        <begin position="136"/>
        <end position="155"/>
    </location>
</feature>
<feature type="region of interest" description="Disordered" evidence="6">
    <location>
        <begin position="325"/>
        <end position="351"/>
    </location>
</feature>
<dbReference type="RefSeq" id="WP_106253735.1">
    <property type="nucleotide sequence ID" value="NZ_PVZC01000015.1"/>
</dbReference>
<evidence type="ECO:0000313" key="9">
    <source>
        <dbReference type="Proteomes" id="UP000237846"/>
    </source>
</evidence>
<dbReference type="PANTHER" id="PTHR30238:SF0">
    <property type="entry name" value="THYLAKOID MEMBRANE PROTEIN TERC, CHLOROPLASTIC"/>
    <property type="match status" value="1"/>
</dbReference>
<feature type="transmembrane region" description="Helical" evidence="7">
    <location>
        <begin position="110"/>
        <end position="130"/>
    </location>
</feature>
<feature type="transmembrane region" description="Helical" evidence="7">
    <location>
        <begin position="234"/>
        <end position="256"/>
    </location>
</feature>
<dbReference type="OrthoDB" id="5242957at2"/>
<comment type="similarity">
    <text evidence="2">Belongs to the TerC family.</text>
</comment>
<dbReference type="NCBIfam" id="TIGR03718">
    <property type="entry name" value="R_switched_Alx"/>
    <property type="match status" value="1"/>
</dbReference>
<name>A0A2T0PPX1_9ACTN</name>
<feature type="transmembrane region" description="Helical" evidence="7">
    <location>
        <begin position="263"/>
        <end position="288"/>
    </location>
</feature>
<evidence type="ECO:0000256" key="7">
    <source>
        <dbReference type="SAM" id="Phobius"/>
    </source>
</evidence>
<evidence type="ECO:0000256" key="6">
    <source>
        <dbReference type="SAM" id="MobiDB-lite"/>
    </source>
</evidence>
<comment type="caution">
    <text evidence="8">The sequence shown here is derived from an EMBL/GenBank/DDBJ whole genome shotgun (WGS) entry which is preliminary data.</text>
</comment>
<dbReference type="Proteomes" id="UP000237846">
    <property type="component" value="Unassembled WGS sequence"/>
</dbReference>
<dbReference type="InterPro" id="IPR022369">
    <property type="entry name" value="Integral_membrane_TerC_rswitch"/>
</dbReference>
<feature type="transmembrane region" description="Helical" evidence="7">
    <location>
        <begin position="86"/>
        <end position="103"/>
    </location>
</feature>
<feature type="transmembrane region" description="Helical" evidence="7">
    <location>
        <begin position="300"/>
        <end position="318"/>
    </location>
</feature>
<dbReference type="GO" id="GO:0016020">
    <property type="term" value="C:membrane"/>
    <property type="evidence" value="ECO:0007669"/>
    <property type="project" value="UniProtKB-SubCell"/>
</dbReference>
<protein>
    <submittedName>
        <fullName evidence="8">Tellurite resistance protein TerC</fullName>
    </submittedName>
</protein>
<sequence>MDIPFWVWAATIGGLIAIIVLDLLIVDQPWRKDRTGPREFSLGQATRWVIFYMTLAVIFGIGLWFFGGSDAGLEFFAGYVTEYSLSVDNLFIFFLIMTGFAVPRAYQHEVLLIGIVIALIMRGAFIAIGAQALNAWSWLFYVFAAFLLYTAYGVFRDALKHEEEDAGKYTNNRFIRFVRRVVPSTEHYHGARLFIRENGKRLATPMFIVIVAIGLTDLMFALDSIPAIFGLTQNTYIIFTANAFALMGLRQLYFLLGGLMERLVYLNFGLAFILAFIAVKLTFHALHVSGVHVPEIGTELSLGIIVGTLAVTAAVSLWKSSRDRRRGITTGGGGDDSEGGATAAEEQPAKS</sequence>
<feature type="transmembrane region" description="Helical" evidence="7">
    <location>
        <begin position="6"/>
        <end position="26"/>
    </location>
</feature>
<evidence type="ECO:0000313" key="8">
    <source>
        <dbReference type="EMBL" id="PRX90927.1"/>
    </source>
</evidence>
<dbReference type="Pfam" id="PF03741">
    <property type="entry name" value="TerC"/>
    <property type="match status" value="1"/>
</dbReference>
<keyword evidence="5 7" id="KW-0472">Membrane</keyword>
<dbReference type="InterPro" id="IPR005496">
    <property type="entry name" value="Integral_membrane_TerC"/>
</dbReference>
<proteinExistence type="inferred from homology"/>
<organism evidence="8 9">
    <name type="scientific">Allonocardiopsis opalescens</name>
    <dbReference type="NCBI Taxonomy" id="1144618"/>
    <lineage>
        <taxon>Bacteria</taxon>
        <taxon>Bacillati</taxon>
        <taxon>Actinomycetota</taxon>
        <taxon>Actinomycetes</taxon>
        <taxon>Streptosporangiales</taxon>
        <taxon>Allonocardiopsis</taxon>
    </lineage>
</organism>
<dbReference type="EMBL" id="PVZC01000015">
    <property type="protein sequence ID" value="PRX90927.1"/>
    <property type="molecule type" value="Genomic_DNA"/>
</dbReference>
<evidence type="ECO:0000256" key="1">
    <source>
        <dbReference type="ARBA" id="ARBA00004141"/>
    </source>
</evidence>
<keyword evidence="4 7" id="KW-1133">Transmembrane helix</keyword>
<feature type="transmembrane region" description="Helical" evidence="7">
    <location>
        <begin position="202"/>
        <end position="222"/>
    </location>
</feature>